<comment type="caution">
    <text evidence="2">The sequence shown here is derived from an EMBL/GenBank/DDBJ whole genome shotgun (WGS) entry which is preliminary data.</text>
</comment>
<dbReference type="Proteomes" id="UP000667802">
    <property type="component" value="Unassembled WGS sequence"/>
</dbReference>
<sequence length="124" mass="14099">MNYKKCLGLFGFLPIASLLLYSQSALAETLKTKTFRITITRSCPEGNISCNKVRYYGRNLKTGNSIHLVGKTIHTTCADGVTPCRFLGYEFRNKQYLYRVTQDGKLQIYEGKKLILEEKGKMTS</sequence>
<evidence type="ECO:0000256" key="1">
    <source>
        <dbReference type="SAM" id="SignalP"/>
    </source>
</evidence>
<reference evidence="3" key="1">
    <citation type="journal article" date="2021" name="Science">
        <title>Hunting the eagle killer: A cyanobacterial neurotoxin causes vacuolar myelinopathy.</title>
        <authorList>
            <person name="Breinlinger S."/>
            <person name="Phillips T.J."/>
            <person name="Haram B.N."/>
            <person name="Mares J."/>
            <person name="Martinez Yerena J.A."/>
            <person name="Hrouzek P."/>
            <person name="Sobotka R."/>
            <person name="Henderson W.M."/>
            <person name="Schmieder P."/>
            <person name="Williams S.M."/>
            <person name="Lauderdale J.D."/>
            <person name="Wilde H.D."/>
            <person name="Gerrin W."/>
            <person name="Kust A."/>
            <person name="Washington J.W."/>
            <person name="Wagner C."/>
            <person name="Geier B."/>
            <person name="Liebeke M."/>
            <person name="Enke H."/>
            <person name="Niedermeyer T.H.J."/>
            <person name="Wilde S.B."/>
        </authorList>
    </citation>
    <scope>NUCLEOTIDE SEQUENCE [LARGE SCALE GENOMIC DNA]</scope>
    <source>
        <strain evidence="3">Thurmond2011</strain>
    </source>
</reference>
<dbReference type="EMBL" id="JAALHA020000007">
    <property type="protein sequence ID" value="MDR9896215.1"/>
    <property type="molecule type" value="Genomic_DNA"/>
</dbReference>
<feature type="signal peptide" evidence="1">
    <location>
        <begin position="1"/>
        <end position="27"/>
    </location>
</feature>
<accession>A0AAP5I7K6</accession>
<keyword evidence="3" id="KW-1185">Reference proteome</keyword>
<protein>
    <submittedName>
        <fullName evidence="2">Uncharacterized protein</fullName>
    </submittedName>
</protein>
<dbReference type="RefSeq" id="WP_243902873.1">
    <property type="nucleotide sequence ID" value="NZ_JAALHA020000007.1"/>
</dbReference>
<evidence type="ECO:0000313" key="2">
    <source>
        <dbReference type="EMBL" id="MDR9896215.1"/>
    </source>
</evidence>
<gene>
    <name evidence="2" type="ORF">G7B40_016835</name>
</gene>
<name>A0AAP5I7K6_9CYAN</name>
<dbReference type="AlphaFoldDB" id="A0AAP5I7K6"/>
<keyword evidence="1" id="KW-0732">Signal</keyword>
<evidence type="ECO:0000313" key="3">
    <source>
        <dbReference type="Proteomes" id="UP000667802"/>
    </source>
</evidence>
<feature type="chain" id="PRO_5043036779" evidence="1">
    <location>
        <begin position="28"/>
        <end position="124"/>
    </location>
</feature>
<organism evidence="2 3">
    <name type="scientific">Aetokthonos hydrillicola Thurmond2011</name>
    <dbReference type="NCBI Taxonomy" id="2712845"/>
    <lineage>
        <taxon>Bacteria</taxon>
        <taxon>Bacillati</taxon>
        <taxon>Cyanobacteriota</taxon>
        <taxon>Cyanophyceae</taxon>
        <taxon>Nostocales</taxon>
        <taxon>Hapalosiphonaceae</taxon>
        <taxon>Aetokthonos</taxon>
    </lineage>
</organism>
<proteinExistence type="predicted"/>